<dbReference type="Gene3D" id="1.10.533.10">
    <property type="entry name" value="Death Domain, Fas"/>
    <property type="match status" value="1"/>
</dbReference>
<dbReference type="InterPro" id="IPR036028">
    <property type="entry name" value="SH3-like_dom_sf"/>
</dbReference>
<feature type="compositionally biased region" description="Polar residues" evidence="2">
    <location>
        <begin position="673"/>
        <end position="682"/>
    </location>
</feature>
<feature type="domain" description="PDZ" evidence="3">
    <location>
        <begin position="479"/>
        <end position="559"/>
    </location>
</feature>
<dbReference type="Pfam" id="PF00619">
    <property type="entry name" value="CARD"/>
    <property type="match status" value="1"/>
</dbReference>
<dbReference type="SMART" id="SM00228">
    <property type="entry name" value="PDZ"/>
    <property type="match status" value="2"/>
</dbReference>
<feature type="compositionally biased region" description="Polar residues" evidence="2">
    <location>
        <begin position="165"/>
        <end position="174"/>
    </location>
</feature>
<dbReference type="PROSITE" id="PS50106">
    <property type="entry name" value="PDZ"/>
    <property type="match status" value="1"/>
</dbReference>
<dbReference type="SUPFAM" id="SSF50156">
    <property type="entry name" value="PDZ domain-like"/>
    <property type="match status" value="1"/>
</dbReference>
<dbReference type="EMBL" id="CASHTH010001645">
    <property type="protein sequence ID" value="CAI8017618.1"/>
    <property type="molecule type" value="Genomic_DNA"/>
</dbReference>
<protein>
    <submittedName>
        <fullName evidence="5">Disks large homolog 5</fullName>
    </submittedName>
</protein>
<sequence length="1242" mass="138821">MDIMIGELAASAAVTQSLTPAQIGSLLVSQDSDQDLLGGAAAKKEREIIESNRVKLANYIHDVTTLFPLLRQEGIFSRDDVEIIEAPVTTTAKVDKFLDVLLRKGPKAIGVFHEALSSHYRHLFNYLAQLFTQAGLNLPSSRQMKDEGDDVDKEVGPKDNERSRSNSTYRSGSRSVTIRKRLEVMSRQCEMIENDKFSLQKALSDREHEISSLLSTKEHVQIKYQELLSQLAHWRAALESDDAVQQWMVERENIQREYDQIEQDYNLQCSELNAARERISLLLQQLERSEKIVAITQENCQKEKDTYKHRISVLEGEVKRLLDKLDHVVTGPLSSDGRTNDECPQVRCDKLQRELDQARDQMSTLNDRLDVLQREKTLAYDERDEIVKKQYVENVKRKNAEKEIKQLRIQIESLSNCSDTLYSPQTPHKTYPIVGGAGTMATPPYPARHASCPGEDMMAHRPGLTGGGIGGGMTTKVENLEVFMPAPGFDADLGMKLEQGVVVRELKEGSQPHKHGVRLGDEICQVNKFTLFGDNPLDFFNRLLKNATEPVALMLRRQSPYYVGPIYSLSYLRFHQSQYKYQIPGRPYNTLPVASPRGGSRPISPCFPSLPLHPPTSSVSIFPLSPQLGAASASRRYPAFQSPPATGVASSPVSGPTTLVDAPMDGRKARVSTDGTSNSTHSTNKDSSCSSSSDEDGGREGRRKRPVIIPQQKTNNRFSSASEQDGIVTSPTERTSVWRYKRMTKISTIDSGFEFPFTEDGQQLDGPDILLHSSEWDVVESPEMVEEARREEEGREAAGGEKAFRGRKGAVANERSSGPRRKKGVYHKKPNISKSLDDLNETTKHGPARDSRDGERTVIITKQEFLTEIKLIGGRGYGVFIETDSRKHTVETGDKIMEIGERVTNGLTRAEVFELLDSGFLRNDSVRLTVFYDAKALSQLPPHAKDNFYVRCIQPYRPTHSILAKNYDLAFEKGDVLHITNTLPTGHAGCWTAEKMGSKGEIQGAGLVPISLNPDSGDDRIRNGSPKTLPKYNNKASNVDGTLKSLATSLFSKALQLYCPVCQVTVKYPRPVLLLGILQKDFRKHIVSNSSSQDDIKFCFSIPEEAGKVHCPEDEIVERLTENGKTMITTTSHIKDLGREGYHCVLCNDADSLHLPGLQSLTPIVLYLQTSAVRVVNKIRQRLPHDGEFSAQEEIDYAEGLKRYLQYFTGQIDLQVSMVDVVKEIKATVARQQKSAIWENEI</sequence>
<evidence type="ECO:0000256" key="1">
    <source>
        <dbReference type="SAM" id="Coils"/>
    </source>
</evidence>
<feature type="region of interest" description="Disordered" evidence="2">
    <location>
        <begin position="141"/>
        <end position="174"/>
    </location>
</feature>
<dbReference type="Proteomes" id="UP001174909">
    <property type="component" value="Unassembled WGS sequence"/>
</dbReference>
<dbReference type="GO" id="GO:0042981">
    <property type="term" value="P:regulation of apoptotic process"/>
    <property type="evidence" value="ECO:0007669"/>
    <property type="project" value="InterPro"/>
</dbReference>
<dbReference type="InterPro" id="IPR053004">
    <property type="entry name" value="MAGUK_Signaling_Regulators"/>
</dbReference>
<feature type="compositionally biased region" description="Basic and acidic residues" evidence="2">
    <location>
        <begin position="153"/>
        <end position="164"/>
    </location>
</feature>
<accession>A0AA35WDR3</accession>
<dbReference type="InterPro" id="IPR001478">
    <property type="entry name" value="PDZ"/>
</dbReference>
<feature type="compositionally biased region" description="Polar residues" evidence="2">
    <location>
        <begin position="648"/>
        <end position="657"/>
    </location>
</feature>
<dbReference type="SUPFAM" id="SSF47986">
    <property type="entry name" value="DEATH domain"/>
    <property type="match status" value="1"/>
</dbReference>
<feature type="compositionally biased region" description="Basic residues" evidence="2">
    <location>
        <begin position="818"/>
        <end position="831"/>
    </location>
</feature>
<dbReference type="GO" id="GO:0035331">
    <property type="term" value="P:negative regulation of hippo signaling"/>
    <property type="evidence" value="ECO:0007669"/>
    <property type="project" value="TreeGrafter"/>
</dbReference>
<feature type="compositionally biased region" description="Polar residues" evidence="2">
    <location>
        <begin position="711"/>
        <end position="730"/>
    </location>
</feature>
<dbReference type="GO" id="GO:0005886">
    <property type="term" value="C:plasma membrane"/>
    <property type="evidence" value="ECO:0007669"/>
    <property type="project" value="TreeGrafter"/>
</dbReference>
<feature type="domain" description="CARD" evidence="4">
    <location>
        <begin position="41"/>
        <end position="131"/>
    </location>
</feature>
<organism evidence="5 6">
    <name type="scientific">Geodia barretti</name>
    <name type="common">Barrett's horny sponge</name>
    <dbReference type="NCBI Taxonomy" id="519541"/>
    <lineage>
        <taxon>Eukaryota</taxon>
        <taxon>Metazoa</taxon>
        <taxon>Porifera</taxon>
        <taxon>Demospongiae</taxon>
        <taxon>Heteroscleromorpha</taxon>
        <taxon>Tetractinellida</taxon>
        <taxon>Astrophorina</taxon>
        <taxon>Geodiidae</taxon>
        <taxon>Geodia</taxon>
    </lineage>
</organism>
<evidence type="ECO:0000313" key="6">
    <source>
        <dbReference type="Proteomes" id="UP001174909"/>
    </source>
</evidence>
<name>A0AA35WDR3_GEOBA</name>
<dbReference type="InterPro" id="IPR011029">
    <property type="entry name" value="DEATH-like_dom_sf"/>
</dbReference>
<gene>
    <name evidence="5" type="ORF">GBAR_LOCUS10675</name>
</gene>
<dbReference type="InterPro" id="IPR036034">
    <property type="entry name" value="PDZ_sf"/>
</dbReference>
<feature type="coiled-coil region" evidence="1">
    <location>
        <begin position="348"/>
        <end position="417"/>
    </location>
</feature>
<comment type="caution">
    <text evidence="5">The sequence shown here is derived from an EMBL/GenBank/DDBJ whole genome shotgun (WGS) entry which is preliminary data.</text>
</comment>
<dbReference type="PANTHER" id="PTHR46360">
    <property type="entry name" value="DISKS LARGE HOMOLOG 5"/>
    <property type="match status" value="1"/>
</dbReference>
<feature type="coiled-coil region" evidence="1">
    <location>
        <begin position="244"/>
        <end position="324"/>
    </location>
</feature>
<feature type="compositionally biased region" description="Basic and acidic residues" evidence="2">
    <location>
        <begin position="790"/>
        <end position="804"/>
    </location>
</feature>
<keyword evidence="1" id="KW-0175">Coiled coil</keyword>
<keyword evidence="6" id="KW-1185">Reference proteome</keyword>
<dbReference type="Gene3D" id="2.30.30.40">
    <property type="entry name" value="SH3 Domains"/>
    <property type="match status" value="1"/>
</dbReference>
<feature type="region of interest" description="Disordered" evidence="2">
    <location>
        <begin position="790"/>
        <end position="855"/>
    </location>
</feature>
<feature type="region of interest" description="Disordered" evidence="2">
    <location>
        <begin position="635"/>
        <end position="730"/>
    </location>
</feature>
<dbReference type="AlphaFoldDB" id="A0AA35WDR3"/>
<proteinExistence type="predicted"/>
<evidence type="ECO:0000259" key="3">
    <source>
        <dbReference type="PROSITE" id="PS50106"/>
    </source>
</evidence>
<reference evidence="5" key="1">
    <citation type="submission" date="2023-03" db="EMBL/GenBank/DDBJ databases">
        <authorList>
            <person name="Steffen K."/>
            <person name="Cardenas P."/>
        </authorList>
    </citation>
    <scope>NUCLEOTIDE SEQUENCE</scope>
</reference>
<dbReference type="InterPro" id="IPR001315">
    <property type="entry name" value="CARD"/>
</dbReference>
<evidence type="ECO:0000256" key="2">
    <source>
        <dbReference type="SAM" id="MobiDB-lite"/>
    </source>
</evidence>
<dbReference type="Gene3D" id="3.40.50.300">
    <property type="entry name" value="P-loop containing nucleotide triphosphate hydrolases"/>
    <property type="match status" value="1"/>
</dbReference>
<dbReference type="PROSITE" id="PS50209">
    <property type="entry name" value="CARD"/>
    <property type="match status" value="1"/>
</dbReference>
<dbReference type="CDD" id="cd01671">
    <property type="entry name" value="CARD"/>
    <property type="match status" value="1"/>
</dbReference>
<feature type="compositionally biased region" description="Basic and acidic residues" evidence="2">
    <location>
        <begin position="835"/>
        <end position="855"/>
    </location>
</feature>
<evidence type="ECO:0000313" key="5">
    <source>
        <dbReference type="EMBL" id="CAI8017618.1"/>
    </source>
</evidence>
<dbReference type="SUPFAM" id="SSF50044">
    <property type="entry name" value="SH3-domain"/>
    <property type="match status" value="1"/>
</dbReference>
<dbReference type="PANTHER" id="PTHR46360:SF1">
    <property type="entry name" value="DISKS LARGE HOMOLOG 5"/>
    <property type="match status" value="1"/>
</dbReference>
<evidence type="ECO:0000259" key="4">
    <source>
        <dbReference type="PROSITE" id="PS50209"/>
    </source>
</evidence>
<dbReference type="InterPro" id="IPR027417">
    <property type="entry name" value="P-loop_NTPase"/>
</dbReference>